<protein>
    <submittedName>
        <fullName evidence="2">Uncharacterized protein</fullName>
    </submittedName>
</protein>
<dbReference type="AlphaFoldDB" id="A0A655JRS0"/>
<organism evidence="2 3">
    <name type="scientific">Mycobacterium tuberculosis</name>
    <dbReference type="NCBI Taxonomy" id="1773"/>
    <lineage>
        <taxon>Bacteria</taxon>
        <taxon>Bacillati</taxon>
        <taxon>Actinomycetota</taxon>
        <taxon>Actinomycetes</taxon>
        <taxon>Mycobacteriales</taxon>
        <taxon>Mycobacteriaceae</taxon>
        <taxon>Mycobacterium</taxon>
        <taxon>Mycobacterium tuberculosis complex</taxon>
    </lineage>
</organism>
<dbReference type="Proteomes" id="UP000049023">
    <property type="component" value="Unassembled WGS sequence"/>
</dbReference>
<accession>A0A655JRS0</accession>
<sequence>MRPGGGDDADTEARRQSGQRGVAFVVERVTMMGQLDADPAGGEPVHQIGQRPLRRGRATLGKRLAHMAFAAASQDVPVPAGGLG</sequence>
<evidence type="ECO:0000256" key="1">
    <source>
        <dbReference type="SAM" id="MobiDB-lite"/>
    </source>
</evidence>
<evidence type="ECO:0000313" key="2">
    <source>
        <dbReference type="EMBL" id="CKT19967.1"/>
    </source>
</evidence>
<evidence type="ECO:0000313" key="3">
    <source>
        <dbReference type="Proteomes" id="UP000049023"/>
    </source>
</evidence>
<proteinExistence type="predicted"/>
<dbReference type="EMBL" id="CNFU01001227">
    <property type="protein sequence ID" value="CKT19967.1"/>
    <property type="molecule type" value="Genomic_DNA"/>
</dbReference>
<gene>
    <name evidence="2" type="ORF">ERS027661_04054</name>
</gene>
<reference evidence="2 3" key="1">
    <citation type="submission" date="2015-03" db="EMBL/GenBank/DDBJ databases">
        <authorList>
            <consortium name="Pathogen Informatics"/>
        </authorList>
    </citation>
    <scope>NUCLEOTIDE SEQUENCE [LARGE SCALE GENOMIC DNA]</scope>
    <source>
        <strain evidence="2 3">Bir 187</strain>
    </source>
</reference>
<feature type="region of interest" description="Disordered" evidence="1">
    <location>
        <begin position="1"/>
        <end position="21"/>
    </location>
</feature>
<name>A0A655JRS0_MYCTX</name>